<gene>
    <name evidence="3" type="ORF">OCL97_12400</name>
</gene>
<dbReference type="InterPro" id="IPR006311">
    <property type="entry name" value="TAT_signal"/>
</dbReference>
<evidence type="ECO:0000313" key="4">
    <source>
        <dbReference type="Proteomes" id="UP001598130"/>
    </source>
</evidence>
<evidence type="ECO:0000313" key="3">
    <source>
        <dbReference type="EMBL" id="MFD3264757.1"/>
    </source>
</evidence>
<sequence length="229" mass="25103">MSRSFTRRALMALALLSLTAAAPAPETRFSPEIARFAELDKATPPKPCGFLFTGSSSVRFWKSLDQDMAPHPVTNRGFGGSQIADVTLYFDQVVTPYRPRAIFFYAGENDLNAGRTPEQVVADFQAFLDRKDKTLGATKIYFISLKPSKARWDQFASQSQANAAIKALADQRPDLDYVDVVPAMLEAGAPKDIFVADGLHMTPAGYVLWTQVVRPVVEHEAKTGAACRG</sequence>
<dbReference type="InterPro" id="IPR036514">
    <property type="entry name" value="SGNH_hydro_sf"/>
</dbReference>
<dbReference type="PROSITE" id="PS51318">
    <property type="entry name" value="TAT"/>
    <property type="match status" value="1"/>
</dbReference>
<proteinExistence type="predicted"/>
<organism evidence="3 4">
    <name type="scientific">Phenylobacterium ferrooxidans</name>
    <dbReference type="NCBI Taxonomy" id="2982689"/>
    <lineage>
        <taxon>Bacteria</taxon>
        <taxon>Pseudomonadati</taxon>
        <taxon>Pseudomonadota</taxon>
        <taxon>Alphaproteobacteria</taxon>
        <taxon>Caulobacterales</taxon>
        <taxon>Caulobacteraceae</taxon>
        <taxon>Phenylobacterium</taxon>
    </lineage>
</organism>
<keyword evidence="1" id="KW-0732">Signal</keyword>
<dbReference type="Gene3D" id="3.40.50.1110">
    <property type="entry name" value="SGNH hydrolase"/>
    <property type="match status" value="1"/>
</dbReference>
<accession>A0ABW6CS72</accession>
<protein>
    <submittedName>
        <fullName evidence="3">GDSL-type esterase/lipase family protein</fullName>
    </submittedName>
</protein>
<reference evidence="3 4" key="1">
    <citation type="submission" date="2022-09" db="EMBL/GenBank/DDBJ databases">
        <title>New species of Phenylobacterium.</title>
        <authorList>
            <person name="Mieszkin S."/>
        </authorList>
    </citation>
    <scope>NUCLEOTIDE SEQUENCE [LARGE SCALE GENOMIC DNA]</scope>
    <source>
        <strain evidence="3 4">HK31-G</strain>
    </source>
</reference>
<dbReference type="SUPFAM" id="SSF52266">
    <property type="entry name" value="SGNH hydrolase"/>
    <property type="match status" value="1"/>
</dbReference>
<dbReference type="PANTHER" id="PTHR30383">
    <property type="entry name" value="THIOESTERASE 1/PROTEASE 1/LYSOPHOSPHOLIPASE L1"/>
    <property type="match status" value="1"/>
</dbReference>
<dbReference type="RefSeq" id="WP_377370336.1">
    <property type="nucleotide sequence ID" value="NZ_JAOTJD010000022.1"/>
</dbReference>
<dbReference type="EMBL" id="JAOTJD010000022">
    <property type="protein sequence ID" value="MFD3264757.1"/>
    <property type="molecule type" value="Genomic_DNA"/>
</dbReference>
<dbReference type="Pfam" id="PF13472">
    <property type="entry name" value="Lipase_GDSL_2"/>
    <property type="match status" value="1"/>
</dbReference>
<comment type="caution">
    <text evidence="3">The sequence shown here is derived from an EMBL/GenBank/DDBJ whole genome shotgun (WGS) entry which is preliminary data.</text>
</comment>
<feature type="signal peptide" evidence="1">
    <location>
        <begin position="1"/>
        <end position="24"/>
    </location>
</feature>
<feature type="chain" id="PRO_5045144302" evidence="1">
    <location>
        <begin position="25"/>
        <end position="229"/>
    </location>
</feature>
<keyword evidence="4" id="KW-1185">Reference proteome</keyword>
<dbReference type="PANTHER" id="PTHR30383:SF5">
    <property type="entry name" value="SGNH HYDROLASE-TYPE ESTERASE DOMAIN-CONTAINING PROTEIN"/>
    <property type="match status" value="1"/>
</dbReference>
<dbReference type="InterPro" id="IPR013830">
    <property type="entry name" value="SGNH_hydro"/>
</dbReference>
<evidence type="ECO:0000256" key="1">
    <source>
        <dbReference type="SAM" id="SignalP"/>
    </source>
</evidence>
<evidence type="ECO:0000259" key="2">
    <source>
        <dbReference type="Pfam" id="PF13472"/>
    </source>
</evidence>
<dbReference type="InterPro" id="IPR051532">
    <property type="entry name" value="Ester_Hydrolysis_Enzymes"/>
</dbReference>
<name>A0ABW6CS72_9CAUL</name>
<dbReference type="Proteomes" id="UP001598130">
    <property type="component" value="Unassembled WGS sequence"/>
</dbReference>
<feature type="domain" description="SGNH hydrolase-type esterase" evidence="2">
    <location>
        <begin position="62"/>
        <end position="206"/>
    </location>
</feature>